<name>A0A4V2T3S4_9FIRM</name>
<sequence length="489" mass="52200">MSLETKQREQWGSRVAFILAAAGSAVGLGNIWRFPYVVGTNGGAAFVIIYLFIIALIGYPMMVTEMAIGQKTKRNAIGAFRDLAPNTPWWVAGALGVLAGFVILSFYSVVAGWTLSYFFKTLAGDLGVGTDFVGTFIGHITSDWAPLFWHFVFMGLTLGIIGLGVVKGIEKTVKILMPALFVLLIALVGRALTLPGAGAGVEFLIKPDFSKITAQSILGAVGQAFFTLSLGMGCMITYGSYLDDKENINDNAAWVVGLDTAVALIAGFAIFPAVFALGFDPAAGGGLAFITLPAVFASMPGGTIFGAAFFLLLAVAALTSAISLLEVVVAYYIDEKGWSRQKASLIIGTLIFILGIPASLSMGRWSGFTILGYNFFDFLDFLQESILLPVGGLLTAIFAGYVWSAKKTREHSNINKSAIRLGTWFDVLIMYVSPIAVSVVMVTGLVDKLKDIVPNIRPIAYGSLSLIILFAVWAVNDARKKLATEKAKA</sequence>
<dbReference type="InterPro" id="IPR037272">
    <property type="entry name" value="SNS_sf"/>
</dbReference>
<organism evidence="8 9">
    <name type="scientific">Serpentinicella alkaliphila</name>
    <dbReference type="NCBI Taxonomy" id="1734049"/>
    <lineage>
        <taxon>Bacteria</taxon>
        <taxon>Bacillati</taxon>
        <taxon>Bacillota</taxon>
        <taxon>Clostridia</taxon>
        <taxon>Peptostreptococcales</taxon>
        <taxon>Natronincolaceae</taxon>
        <taxon>Serpentinicella</taxon>
    </lineage>
</organism>
<evidence type="ECO:0000313" key="9">
    <source>
        <dbReference type="Proteomes" id="UP000295504"/>
    </source>
</evidence>
<feature type="transmembrane region" description="Helical" evidence="7">
    <location>
        <begin position="458"/>
        <end position="476"/>
    </location>
</feature>
<dbReference type="Proteomes" id="UP000295504">
    <property type="component" value="Unassembled WGS sequence"/>
</dbReference>
<evidence type="ECO:0000313" key="8">
    <source>
        <dbReference type="EMBL" id="TCQ02524.1"/>
    </source>
</evidence>
<feature type="transmembrane region" description="Helical" evidence="7">
    <location>
        <begin position="253"/>
        <end position="279"/>
    </location>
</feature>
<keyword evidence="4 7" id="KW-1133">Transmembrane helix</keyword>
<comment type="subcellular location">
    <subcellularLocation>
        <location evidence="1">Membrane</location>
        <topology evidence="1">Multi-pass membrane protein</topology>
    </subcellularLocation>
</comment>
<dbReference type="PROSITE" id="PS50267">
    <property type="entry name" value="NA_NEUROTRAN_SYMP_3"/>
    <property type="match status" value="1"/>
</dbReference>
<keyword evidence="2 6" id="KW-0813">Transport</keyword>
<feature type="transmembrane region" description="Helical" evidence="7">
    <location>
        <begin position="424"/>
        <end position="446"/>
    </location>
</feature>
<dbReference type="InterPro" id="IPR000175">
    <property type="entry name" value="Na/ntran_symport"/>
</dbReference>
<feature type="transmembrane region" description="Helical" evidence="7">
    <location>
        <begin position="345"/>
        <end position="366"/>
    </location>
</feature>
<feature type="transmembrane region" description="Helical" evidence="7">
    <location>
        <begin position="386"/>
        <end position="403"/>
    </location>
</feature>
<comment type="similarity">
    <text evidence="6">Belongs to the sodium:neurotransmitter symporter (SNF) (TC 2.A.22) family.</text>
</comment>
<feature type="transmembrane region" description="Helical" evidence="7">
    <location>
        <begin position="217"/>
        <end position="241"/>
    </location>
</feature>
<evidence type="ECO:0000256" key="2">
    <source>
        <dbReference type="ARBA" id="ARBA00022448"/>
    </source>
</evidence>
<proteinExistence type="inferred from homology"/>
<feature type="transmembrane region" description="Helical" evidence="7">
    <location>
        <begin position="147"/>
        <end position="166"/>
    </location>
</feature>
<dbReference type="InterPro" id="IPR047218">
    <property type="entry name" value="YocR/YhdH-like"/>
</dbReference>
<dbReference type="NCBIfam" id="NF037979">
    <property type="entry name" value="Na_transp"/>
    <property type="match status" value="1"/>
</dbReference>
<keyword evidence="9" id="KW-1185">Reference proteome</keyword>
<dbReference type="EMBL" id="SLYC01000015">
    <property type="protein sequence ID" value="TCQ02524.1"/>
    <property type="molecule type" value="Genomic_DNA"/>
</dbReference>
<feature type="transmembrane region" description="Helical" evidence="7">
    <location>
        <begin position="89"/>
        <end position="110"/>
    </location>
</feature>
<evidence type="ECO:0000256" key="3">
    <source>
        <dbReference type="ARBA" id="ARBA00022692"/>
    </source>
</evidence>
<dbReference type="OrthoDB" id="9762833at2"/>
<dbReference type="PANTHER" id="PTHR42948:SF1">
    <property type="entry name" value="TRANSPORTER"/>
    <property type="match status" value="1"/>
</dbReference>
<evidence type="ECO:0000256" key="6">
    <source>
        <dbReference type="RuleBase" id="RU003732"/>
    </source>
</evidence>
<feature type="transmembrane region" description="Helical" evidence="7">
    <location>
        <begin position="304"/>
        <end position="333"/>
    </location>
</feature>
<dbReference type="Pfam" id="PF00209">
    <property type="entry name" value="SNF"/>
    <property type="match status" value="2"/>
</dbReference>
<dbReference type="PRINTS" id="PR00176">
    <property type="entry name" value="NANEUSMPORT"/>
</dbReference>
<gene>
    <name evidence="8" type="ORF">EDD79_101541</name>
</gene>
<protein>
    <recommendedName>
        <fullName evidence="6">Transporter</fullName>
    </recommendedName>
</protein>
<dbReference type="AlphaFoldDB" id="A0A4V2T3S4"/>
<dbReference type="CDD" id="cd10336">
    <property type="entry name" value="SLC6sbd_Tyt1-Like"/>
    <property type="match status" value="1"/>
</dbReference>
<feature type="transmembrane region" description="Helical" evidence="7">
    <location>
        <begin position="12"/>
        <end position="32"/>
    </location>
</feature>
<evidence type="ECO:0000256" key="7">
    <source>
        <dbReference type="SAM" id="Phobius"/>
    </source>
</evidence>
<keyword evidence="3 6" id="KW-0812">Transmembrane</keyword>
<dbReference type="PROSITE" id="PS00610">
    <property type="entry name" value="NA_NEUROTRAN_SYMP_1"/>
    <property type="match status" value="1"/>
</dbReference>
<feature type="transmembrane region" description="Helical" evidence="7">
    <location>
        <begin position="178"/>
        <end position="197"/>
    </location>
</feature>
<evidence type="ECO:0000256" key="1">
    <source>
        <dbReference type="ARBA" id="ARBA00004141"/>
    </source>
</evidence>
<dbReference type="RefSeq" id="WP_132848405.1">
    <property type="nucleotide sequence ID" value="NZ_CP058648.1"/>
</dbReference>
<comment type="caution">
    <text evidence="8">The sequence shown here is derived from an EMBL/GenBank/DDBJ whole genome shotgun (WGS) entry which is preliminary data.</text>
</comment>
<dbReference type="GO" id="GO:0016020">
    <property type="term" value="C:membrane"/>
    <property type="evidence" value="ECO:0007669"/>
    <property type="project" value="UniProtKB-SubCell"/>
</dbReference>
<dbReference type="SUPFAM" id="SSF161070">
    <property type="entry name" value="SNF-like"/>
    <property type="match status" value="1"/>
</dbReference>
<feature type="transmembrane region" description="Helical" evidence="7">
    <location>
        <begin position="44"/>
        <end position="68"/>
    </location>
</feature>
<reference evidence="8 9" key="1">
    <citation type="submission" date="2019-03" db="EMBL/GenBank/DDBJ databases">
        <title>Genomic Encyclopedia of Type Strains, Phase IV (KMG-IV): sequencing the most valuable type-strain genomes for metagenomic binning, comparative biology and taxonomic classification.</title>
        <authorList>
            <person name="Goeker M."/>
        </authorList>
    </citation>
    <scope>NUCLEOTIDE SEQUENCE [LARGE SCALE GENOMIC DNA]</scope>
    <source>
        <strain evidence="8 9">DSM 100013</strain>
    </source>
</reference>
<accession>A0A4V2T3S4</accession>
<evidence type="ECO:0000256" key="4">
    <source>
        <dbReference type="ARBA" id="ARBA00022989"/>
    </source>
</evidence>
<dbReference type="GO" id="GO:0015293">
    <property type="term" value="F:symporter activity"/>
    <property type="evidence" value="ECO:0007669"/>
    <property type="project" value="UniProtKB-KW"/>
</dbReference>
<keyword evidence="5 7" id="KW-0472">Membrane</keyword>
<keyword evidence="6" id="KW-0769">Symport</keyword>
<dbReference type="PANTHER" id="PTHR42948">
    <property type="entry name" value="TRANSPORTER"/>
    <property type="match status" value="1"/>
</dbReference>
<evidence type="ECO:0000256" key="5">
    <source>
        <dbReference type="ARBA" id="ARBA00023136"/>
    </source>
</evidence>